<dbReference type="Pfam" id="PF10163">
    <property type="entry name" value="EnY2"/>
    <property type="match status" value="1"/>
</dbReference>
<evidence type="ECO:0000256" key="1">
    <source>
        <dbReference type="PIRSR" id="PIRSR602124-1"/>
    </source>
</evidence>
<dbReference type="InterPro" id="IPR038212">
    <property type="entry name" value="TF_EnY2_sf"/>
</dbReference>
<comment type="caution">
    <text evidence="3">The sequence shown here is derived from an EMBL/GenBank/DDBJ whole genome shotgun (WGS) entry which is preliminary data.</text>
</comment>
<evidence type="ECO:0000313" key="3">
    <source>
        <dbReference type="EMBL" id="KRZ71408.1"/>
    </source>
</evidence>
<dbReference type="GO" id="GO:0006406">
    <property type="term" value="P:mRNA export from nucleus"/>
    <property type="evidence" value="ECO:0007669"/>
    <property type="project" value="InterPro"/>
</dbReference>
<evidence type="ECO:0000259" key="2">
    <source>
        <dbReference type="Pfam" id="PF02893"/>
    </source>
</evidence>
<dbReference type="InterPro" id="IPR018783">
    <property type="entry name" value="TF_ENY2"/>
</dbReference>
<dbReference type="PANTHER" id="PTHR31606:SF1">
    <property type="entry name" value="WW DOMAIN BINDING PROTEIN 2, ISOFORM E"/>
    <property type="match status" value="1"/>
</dbReference>
<dbReference type="InterPro" id="IPR002124">
    <property type="entry name" value="Cyt_c_oxidase_su5b"/>
</dbReference>
<dbReference type="GO" id="GO:0046872">
    <property type="term" value="F:metal ion binding"/>
    <property type="evidence" value="ECO:0007669"/>
    <property type="project" value="UniProtKB-KW"/>
</dbReference>
<sequence>MAVNVDRTPDGKGIVLYNGELVLLYTKQVNLRLKSAENMLNGNRSGSLYLTTHRLIFTSENKKDPLQSFSIPFHCLRDVKLEQPVFGANYLAGDVMAQPNGNWTGDANFKLIFNHGGCIEFGKAMLQAIDVSRNVNSYTSPPPYVSVVGDILQQPPPYYMCQSANAYGVNIPYQAFEPPPPGVVFVTSAPPPYTGLFISSPATASAGGTYTAMPANPPPYEAAATSFSYPPVPNSNATAPPYPTNGQSGAKEENITFTDMTRAEELEKELRKSGKYLILSEILRIRLEEYGVQEKWREIFRKALEEGSGKVSLTSLQQHWLPLAREAVPETFPVGLTMLKTVFVGAWGGVRALHKTAAQRAASHMQHPIEGIYGEQRAELISQLRGDYNFGPAYFKRGVGSKEQPNMVPSAFENRLIGCICEPSQLYIHYMWLRKGFPRRCRCGYWFTLKDEEE</sequence>
<dbReference type="GO" id="GO:0031490">
    <property type="term" value="F:chromatin DNA binding"/>
    <property type="evidence" value="ECO:0007669"/>
    <property type="project" value="TreeGrafter"/>
</dbReference>
<reference evidence="3 4" key="1">
    <citation type="submission" date="2015-01" db="EMBL/GenBank/DDBJ databases">
        <title>Evolution of Trichinella species and genotypes.</title>
        <authorList>
            <person name="Korhonen P.K."/>
            <person name="Edoardo P."/>
            <person name="Giuseppe L.R."/>
            <person name="Gasser R.B."/>
        </authorList>
    </citation>
    <scope>NUCLEOTIDE SEQUENCE [LARGE SCALE GENOMIC DNA]</scope>
    <source>
        <strain evidence="3">ISS1980</strain>
    </source>
</reference>
<protein>
    <submittedName>
        <fullName evidence="3">Postacrosomal sheath WW domain-binding protein</fullName>
    </submittedName>
</protein>
<dbReference type="GO" id="GO:0005643">
    <property type="term" value="C:nuclear pore"/>
    <property type="evidence" value="ECO:0007669"/>
    <property type="project" value="InterPro"/>
</dbReference>
<dbReference type="STRING" id="268474.A0A0V1MIZ4"/>
<dbReference type="PANTHER" id="PTHR31606">
    <property type="entry name" value="WW DOMAIN BINDING PROTEIN 2, ISOFORM E"/>
    <property type="match status" value="1"/>
</dbReference>
<dbReference type="Gene3D" id="2.60.11.10">
    <property type="entry name" value="Cytochrome c oxidase, subunit Vb"/>
    <property type="match status" value="1"/>
</dbReference>
<dbReference type="Gene3D" id="1.10.246.140">
    <property type="match status" value="1"/>
</dbReference>
<feature type="binding site" evidence="1">
    <location>
        <position position="421"/>
    </location>
    <ligand>
        <name>Zn(2+)</name>
        <dbReference type="ChEBI" id="CHEBI:29105"/>
    </ligand>
</feature>
<dbReference type="SUPFAM" id="SSF57802">
    <property type="entry name" value="Rubredoxin-like"/>
    <property type="match status" value="1"/>
</dbReference>
<feature type="domain" description="GRAM" evidence="2">
    <location>
        <begin position="41"/>
        <end position="129"/>
    </location>
</feature>
<proteinExistence type="predicted"/>
<dbReference type="Proteomes" id="UP000054843">
    <property type="component" value="Unassembled WGS sequence"/>
</dbReference>
<dbReference type="EMBL" id="JYDO01000097">
    <property type="protein sequence ID" value="KRZ71408.1"/>
    <property type="molecule type" value="Genomic_DNA"/>
</dbReference>
<name>A0A0V1MIZ4_9BILA</name>
<dbReference type="CDD" id="cd13214">
    <property type="entry name" value="PH-GRAM_WBP2"/>
    <property type="match status" value="1"/>
</dbReference>
<dbReference type="InterPro" id="IPR011993">
    <property type="entry name" value="PH-like_dom_sf"/>
</dbReference>
<feature type="binding site" evidence="1">
    <location>
        <position position="443"/>
    </location>
    <ligand>
        <name>Zn(2+)</name>
        <dbReference type="ChEBI" id="CHEBI:29105"/>
    </ligand>
</feature>
<dbReference type="InterPro" id="IPR044852">
    <property type="entry name" value="WBP2-like"/>
</dbReference>
<accession>A0A0V1MIZ4</accession>
<dbReference type="GO" id="GO:0005740">
    <property type="term" value="C:mitochondrial envelope"/>
    <property type="evidence" value="ECO:0007669"/>
    <property type="project" value="InterPro"/>
</dbReference>
<gene>
    <name evidence="3" type="primary">WBP2NL</name>
    <name evidence="3" type="ORF">T10_4525</name>
</gene>
<dbReference type="PROSITE" id="PS51359">
    <property type="entry name" value="COX5B_2"/>
    <property type="match status" value="1"/>
</dbReference>
<dbReference type="Pfam" id="PF02893">
    <property type="entry name" value="GRAM"/>
    <property type="match status" value="1"/>
</dbReference>
<feature type="binding site" evidence="1">
    <location>
        <position position="441"/>
    </location>
    <ligand>
        <name>Zn(2+)</name>
        <dbReference type="ChEBI" id="CHEBI:29105"/>
    </ligand>
</feature>
<dbReference type="GO" id="GO:0000124">
    <property type="term" value="C:SAGA complex"/>
    <property type="evidence" value="ECO:0007669"/>
    <property type="project" value="InterPro"/>
</dbReference>
<dbReference type="OrthoDB" id="1259151at2759"/>
<dbReference type="InterPro" id="IPR036972">
    <property type="entry name" value="Cyt_c_oxidase_su5b_sf"/>
</dbReference>
<dbReference type="AlphaFoldDB" id="A0A0V1MIZ4"/>
<dbReference type="GO" id="GO:0003713">
    <property type="term" value="F:transcription coactivator activity"/>
    <property type="evidence" value="ECO:0007669"/>
    <property type="project" value="InterPro"/>
</dbReference>
<dbReference type="GO" id="GO:0045277">
    <property type="term" value="C:respiratory chain complex IV"/>
    <property type="evidence" value="ECO:0007669"/>
    <property type="project" value="InterPro"/>
</dbReference>
<dbReference type="GO" id="GO:0006123">
    <property type="term" value="P:mitochondrial electron transport, cytochrome c to oxygen"/>
    <property type="evidence" value="ECO:0007669"/>
    <property type="project" value="InterPro"/>
</dbReference>
<dbReference type="InterPro" id="IPR004182">
    <property type="entry name" value="GRAM"/>
</dbReference>
<feature type="binding site" evidence="1">
    <location>
        <position position="419"/>
    </location>
    <ligand>
        <name>Zn(2+)</name>
        <dbReference type="ChEBI" id="CHEBI:29105"/>
    </ligand>
</feature>
<dbReference type="Gene3D" id="2.30.29.30">
    <property type="entry name" value="Pleckstrin-homology domain (PH domain)/Phosphotyrosine-binding domain (PTB)"/>
    <property type="match status" value="1"/>
</dbReference>
<organism evidence="3 4">
    <name type="scientific">Trichinella papuae</name>
    <dbReference type="NCBI Taxonomy" id="268474"/>
    <lineage>
        <taxon>Eukaryota</taxon>
        <taxon>Metazoa</taxon>
        <taxon>Ecdysozoa</taxon>
        <taxon>Nematoda</taxon>
        <taxon>Enoplea</taxon>
        <taxon>Dorylaimia</taxon>
        <taxon>Trichinellida</taxon>
        <taxon>Trichinellidae</taxon>
        <taxon>Trichinella</taxon>
    </lineage>
</organism>
<keyword evidence="1" id="KW-0862">Zinc</keyword>
<keyword evidence="1" id="KW-0479">Metal-binding</keyword>
<dbReference type="SUPFAM" id="SSF50729">
    <property type="entry name" value="PH domain-like"/>
    <property type="match status" value="1"/>
</dbReference>
<keyword evidence="4" id="KW-1185">Reference proteome</keyword>
<evidence type="ECO:0000313" key="4">
    <source>
        <dbReference type="Proteomes" id="UP000054843"/>
    </source>
</evidence>